<dbReference type="Proteomes" id="UP000095287">
    <property type="component" value="Unplaced"/>
</dbReference>
<organism evidence="1 2">
    <name type="scientific">Steinernema glaseri</name>
    <dbReference type="NCBI Taxonomy" id="37863"/>
    <lineage>
        <taxon>Eukaryota</taxon>
        <taxon>Metazoa</taxon>
        <taxon>Ecdysozoa</taxon>
        <taxon>Nematoda</taxon>
        <taxon>Chromadorea</taxon>
        <taxon>Rhabditida</taxon>
        <taxon>Tylenchina</taxon>
        <taxon>Panagrolaimomorpha</taxon>
        <taxon>Strongyloidoidea</taxon>
        <taxon>Steinernematidae</taxon>
        <taxon>Steinernema</taxon>
    </lineage>
</organism>
<evidence type="ECO:0000313" key="1">
    <source>
        <dbReference type="Proteomes" id="UP000095287"/>
    </source>
</evidence>
<dbReference type="WBParaSite" id="L893_g9118.t1">
    <property type="protein sequence ID" value="L893_g9118.t1"/>
    <property type="gene ID" value="L893_g9118"/>
</dbReference>
<evidence type="ECO:0000313" key="2">
    <source>
        <dbReference type="WBParaSite" id="L893_g9118.t1"/>
    </source>
</evidence>
<reference evidence="2" key="1">
    <citation type="submission" date="2016-11" db="UniProtKB">
        <authorList>
            <consortium name="WormBaseParasite"/>
        </authorList>
    </citation>
    <scope>IDENTIFICATION</scope>
</reference>
<protein>
    <submittedName>
        <fullName evidence="2">Uncharacterized protein</fullName>
    </submittedName>
</protein>
<keyword evidence="1" id="KW-1185">Reference proteome</keyword>
<name>A0A1I8ATQ1_9BILA</name>
<dbReference type="AlphaFoldDB" id="A0A1I8ATQ1"/>
<accession>A0A1I8ATQ1</accession>
<sequence>MYSRRLAPTHLINFLVKQQKETGVQNMNSIEDRLNLDKNTSNPRGIGVLYEETGHSKVGDCEENRSVESSAEKYRIEQGRRVMTVEGAEMNFRNATTSESLIRPKSPPHAMQVGIAERRLDERSTGGKPVAAPWSSALNPQLDKTCVETVP</sequence>
<proteinExistence type="predicted"/>